<protein>
    <submittedName>
        <fullName evidence="12">Possible cytochrome C6 (Soluble cytochrome F) (Cytochrome c553)</fullName>
    </submittedName>
</protein>
<dbReference type="GO" id="GO:0005506">
    <property type="term" value="F:iron ion binding"/>
    <property type="evidence" value="ECO:0007669"/>
    <property type="project" value="InterPro"/>
</dbReference>
<evidence type="ECO:0000256" key="6">
    <source>
        <dbReference type="ARBA" id="ARBA00022723"/>
    </source>
</evidence>
<keyword evidence="6 10" id="KW-0479">Metal-binding</keyword>
<gene>
    <name evidence="12" type="primary">petJ</name>
    <name evidence="12" type="ordered locus">SYNW1498</name>
</gene>
<comment type="function">
    <text evidence="1">Functions as an electron carrier between membrane-bound cytochrome b6-f and photosystem I in oxygenic photosynthesis.</text>
</comment>
<keyword evidence="4" id="KW-0813">Transport</keyword>
<dbReference type="Pfam" id="PF13442">
    <property type="entry name" value="Cytochrome_CBB3"/>
    <property type="match status" value="1"/>
</dbReference>
<evidence type="ECO:0000256" key="7">
    <source>
        <dbReference type="ARBA" id="ARBA00022982"/>
    </source>
</evidence>
<name>Q7U642_PARMW</name>
<dbReference type="RefSeq" id="WP_011128362.1">
    <property type="nucleotide sequence ID" value="NC_005070.1"/>
</dbReference>
<dbReference type="STRING" id="84588.SYNW1498"/>
<dbReference type="GO" id="GO:0031979">
    <property type="term" value="C:plasma membrane-derived thylakoid lumen"/>
    <property type="evidence" value="ECO:0007669"/>
    <property type="project" value="UniProtKB-SubCell"/>
</dbReference>
<evidence type="ECO:0000256" key="1">
    <source>
        <dbReference type="ARBA" id="ARBA00002347"/>
    </source>
</evidence>
<evidence type="ECO:0000313" key="12">
    <source>
        <dbReference type="EMBL" id="CAE08013.1"/>
    </source>
</evidence>
<accession>Q7U642</accession>
<reference evidence="12 13" key="1">
    <citation type="journal article" date="2003" name="Nature">
        <title>The genome of a motile marine Synechococcus.</title>
        <authorList>
            <person name="Palenik B."/>
            <person name="Brahamsha B."/>
            <person name="Larimer F."/>
            <person name="Land M."/>
            <person name="Hauser L."/>
            <person name="Chain P."/>
            <person name="Lamerdin J."/>
            <person name="Regala W."/>
            <person name="Allen E.A."/>
            <person name="McCarren J."/>
            <person name="Paulsen I."/>
            <person name="Dufresne A."/>
            <person name="Partensky F."/>
            <person name="Webb E."/>
            <person name="Waterbury J."/>
        </authorList>
    </citation>
    <scope>NUCLEOTIDE SEQUENCE [LARGE SCALE GENOMIC DNA]</scope>
    <source>
        <strain evidence="12 13">WH8102</strain>
    </source>
</reference>
<dbReference type="AlphaFoldDB" id="Q7U642"/>
<dbReference type="SUPFAM" id="SSF46626">
    <property type="entry name" value="Cytochrome c"/>
    <property type="match status" value="1"/>
</dbReference>
<dbReference type="InterPro" id="IPR023655">
    <property type="entry name" value="Cyt_C6"/>
</dbReference>
<dbReference type="PROSITE" id="PS51007">
    <property type="entry name" value="CYTC"/>
    <property type="match status" value="1"/>
</dbReference>
<organism evidence="12 13">
    <name type="scientific">Parasynechococcus marenigrum (strain WH8102)</name>
    <dbReference type="NCBI Taxonomy" id="84588"/>
    <lineage>
        <taxon>Bacteria</taxon>
        <taxon>Bacillati</taxon>
        <taxon>Cyanobacteriota</taxon>
        <taxon>Cyanophyceae</taxon>
        <taxon>Synechococcales</taxon>
        <taxon>Prochlorococcaceae</taxon>
        <taxon>Parasynechococcus</taxon>
        <taxon>Parasynechococcus marenigrum</taxon>
    </lineage>
</organism>
<evidence type="ECO:0000256" key="8">
    <source>
        <dbReference type="ARBA" id="ARBA00023004"/>
    </source>
</evidence>
<dbReference type="GO" id="GO:0009055">
    <property type="term" value="F:electron transfer activity"/>
    <property type="evidence" value="ECO:0007669"/>
    <property type="project" value="InterPro"/>
</dbReference>
<evidence type="ECO:0000256" key="10">
    <source>
        <dbReference type="PROSITE-ProRule" id="PRU00433"/>
    </source>
</evidence>
<dbReference type="KEGG" id="syw:SYNW1498"/>
<evidence type="ECO:0000259" key="11">
    <source>
        <dbReference type="PROSITE" id="PS51007"/>
    </source>
</evidence>
<evidence type="ECO:0000256" key="2">
    <source>
        <dbReference type="ARBA" id="ARBA00004518"/>
    </source>
</evidence>
<dbReference type="EMBL" id="BX569693">
    <property type="protein sequence ID" value="CAE08013.1"/>
    <property type="molecule type" value="Genomic_DNA"/>
</dbReference>
<sequence>MVRLAGLLLMLLALIGPVLVPIPACALESALIEQGEQIFSSNCAACHMGGGNVIRANRSLKIRDLNAHLEEYQQDPLEAIEHQIEAGKNAMPSYEGKLTEAEIIAVATYVEQQAELGW</sequence>
<dbReference type="PANTHER" id="PTHR34688:SF2">
    <property type="entry name" value="CYTOCHROME C6, CHLOROPLASTIC"/>
    <property type="match status" value="1"/>
</dbReference>
<evidence type="ECO:0000256" key="9">
    <source>
        <dbReference type="ARBA" id="ARBA00023078"/>
    </source>
</evidence>
<dbReference type="InterPro" id="IPR036909">
    <property type="entry name" value="Cyt_c-like_dom_sf"/>
</dbReference>
<dbReference type="PANTHER" id="PTHR34688">
    <property type="entry name" value="CYTOCHROME C6, CHLOROPLASTIC"/>
    <property type="match status" value="1"/>
</dbReference>
<dbReference type="Gene3D" id="1.10.760.10">
    <property type="entry name" value="Cytochrome c-like domain"/>
    <property type="match status" value="1"/>
</dbReference>
<dbReference type="PRINTS" id="PR00605">
    <property type="entry name" value="CYTCHROMECIC"/>
</dbReference>
<keyword evidence="7" id="KW-0249">Electron transport</keyword>
<dbReference type="InterPro" id="IPR008168">
    <property type="entry name" value="Cyt_C_IC"/>
</dbReference>
<dbReference type="GO" id="GO:0020037">
    <property type="term" value="F:heme binding"/>
    <property type="evidence" value="ECO:0007669"/>
    <property type="project" value="InterPro"/>
</dbReference>
<comment type="similarity">
    <text evidence="3">Belongs to the cytochrome c family. PetJ subfamily.</text>
</comment>
<feature type="domain" description="Cytochrome c" evidence="11">
    <location>
        <begin position="30"/>
        <end position="114"/>
    </location>
</feature>
<evidence type="ECO:0000256" key="5">
    <source>
        <dbReference type="ARBA" id="ARBA00022617"/>
    </source>
</evidence>
<keyword evidence="8 10" id="KW-0408">Iron</keyword>
<dbReference type="InterPro" id="IPR009056">
    <property type="entry name" value="Cyt_c-like_dom"/>
</dbReference>
<evidence type="ECO:0000313" key="13">
    <source>
        <dbReference type="Proteomes" id="UP000001422"/>
    </source>
</evidence>
<comment type="subcellular location">
    <subcellularLocation>
        <location evidence="2">Cellular thylakoid lumen</location>
    </subcellularLocation>
</comment>
<dbReference type="BioCyc" id="MetaCyc:TX72_RS07525-MONOMER"/>
<evidence type="ECO:0000256" key="4">
    <source>
        <dbReference type="ARBA" id="ARBA00022448"/>
    </source>
</evidence>
<dbReference type="Proteomes" id="UP000001422">
    <property type="component" value="Chromosome"/>
</dbReference>
<keyword evidence="9" id="KW-0793">Thylakoid</keyword>
<keyword evidence="13" id="KW-1185">Reference proteome</keyword>
<keyword evidence="5 10" id="KW-0349">Heme</keyword>
<dbReference type="eggNOG" id="COG2010">
    <property type="taxonomic scope" value="Bacteria"/>
</dbReference>
<evidence type="ECO:0000256" key="3">
    <source>
        <dbReference type="ARBA" id="ARBA00009650"/>
    </source>
</evidence>
<dbReference type="HOGENOM" id="CLU_101159_1_0_3"/>
<proteinExistence type="inferred from homology"/>